<name>A0A0C9VIV3_SPHS4</name>
<dbReference type="Pfam" id="PF00646">
    <property type="entry name" value="F-box"/>
    <property type="match status" value="1"/>
</dbReference>
<dbReference type="AlphaFoldDB" id="A0A0C9VIV3"/>
<protein>
    <recommendedName>
        <fullName evidence="1">F-box domain-containing protein</fullName>
    </recommendedName>
</protein>
<reference evidence="2 3" key="1">
    <citation type="submission" date="2014-06" db="EMBL/GenBank/DDBJ databases">
        <title>Evolutionary Origins and Diversification of the Mycorrhizal Mutualists.</title>
        <authorList>
            <consortium name="DOE Joint Genome Institute"/>
            <consortium name="Mycorrhizal Genomics Consortium"/>
            <person name="Kohler A."/>
            <person name="Kuo A."/>
            <person name="Nagy L.G."/>
            <person name="Floudas D."/>
            <person name="Copeland A."/>
            <person name="Barry K.W."/>
            <person name="Cichocki N."/>
            <person name="Veneault-Fourrey C."/>
            <person name="LaButti K."/>
            <person name="Lindquist E.A."/>
            <person name="Lipzen A."/>
            <person name="Lundell T."/>
            <person name="Morin E."/>
            <person name="Murat C."/>
            <person name="Riley R."/>
            <person name="Ohm R."/>
            <person name="Sun H."/>
            <person name="Tunlid A."/>
            <person name="Henrissat B."/>
            <person name="Grigoriev I.V."/>
            <person name="Hibbett D.S."/>
            <person name="Martin F."/>
        </authorList>
    </citation>
    <scope>NUCLEOTIDE SEQUENCE [LARGE SCALE GENOMIC DNA]</scope>
    <source>
        <strain evidence="2 3">SS14</strain>
    </source>
</reference>
<gene>
    <name evidence="2" type="ORF">M422DRAFT_104264</name>
</gene>
<organism evidence="2 3">
    <name type="scientific">Sphaerobolus stellatus (strain SS14)</name>
    <dbReference type="NCBI Taxonomy" id="990650"/>
    <lineage>
        <taxon>Eukaryota</taxon>
        <taxon>Fungi</taxon>
        <taxon>Dikarya</taxon>
        <taxon>Basidiomycota</taxon>
        <taxon>Agaricomycotina</taxon>
        <taxon>Agaricomycetes</taxon>
        <taxon>Phallomycetidae</taxon>
        <taxon>Geastrales</taxon>
        <taxon>Sphaerobolaceae</taxon>
        <taxon>Sphaerobolus</taxon>
    </lineage>
</organism>
<dbReference type="OrthoDB" id="3270296at2759"/>
<proteinExistence type="predicted"/>
<dbReference type="InterPro" id="IPR001810">
    <property type="entry name" value="F-box_dom"/>
</dbReference>
<dbReference type="CDD" id="cd09917">
    <property type="entry name" value="F-box_SF"/>
    <property type="match status" value="1"/>
</dbReference>
<evidence type="ECO:0000259" key="1">
    <source>
        <dbReference type="Pfam" id="PF00646"/>
    </source>
</evidence>
<feature type="domain" description="F-box" evidence="1">
    <location>
        <begin position="1"/>
        <end position="33"/>
    </location>
</feature>
<keyword evidence="3" id="KW-1185">Reference proteome</keyword>
<feature type="non-terminal residue" evidence="2">
    <location>
        <position position="75"/>
    </location>
</feature>
<dbReference type="HOGENOM" id="CLU_189352_0_0_1"/>
<accession>A0A0C9VIV3</accession>
<dbReference type="EMBL" id="KN837170">
    <property type="protein sequence ID" value="KIJ37256.1"/>
    <property type="molecule type" value="Genomic_DNA"/>
</dbReference>
<feature type="non-terminal residue" evidence="2">
    <location>
        <position position="1"/>
    </location>
</feature>
<evidence type="ECO:0000313" key="2">
    <source>
        <dbReference type="EMBL" id="KIJ37256.1"/>
    </source>
</evidence>
<dbReference type="Proteomes" id="UP000054279">
    <property type="component" value="Unassembled WGS sequence"/>
</dbReference>
<sequence>LPVELLEYIVNNIPNVSDLLSFALTSRAFCALIIPWHIEYRTISCHPGRTNLWKTLIRKPYLAARLQNLEFLSTN</sequence>
<evidence type="ECO:0000313" key="3">
    <source>
        <dbReference type="Proteomes" id="UP000054279"/>
    </source>
</evidence>